<dbReference type="AlphaFoldDB" id="A0A0E9QJ26"/>
<proteinExistence type="predicted"/>
<evidence type="ECO:0000313" key="1">
    <source>
        <dbReference type="EMBL" id="JAH16886.1"/>
    </source>
</evidence>
<sequence>MEAGRAFRLLPAPPPFLMDSFGSESRVFCTRDPRTAWRHDGKMDGLDWVNSIEW</sequence>
<dbReference type="EMBL" id="GBXM01091691">
    <property type="protein sequence ID" value="JAH16886.1"/>
    <property type="molecule type" value="Transcribed_RNA"/>
</dbReference>
<reference evidence="1" key="1">
    <citation type="submission" date="2014-11" db="EMBL/GenBank/DDBJ databases">
        <authorList>
            <person name="Amaro Gonzalez C."/>
        </authorList>
    </citation>
    <scope>NUCLEOTIDE SEQUENCE</scope>
</reference>
<name>A0A0E9QJ26_ANGAN</name>
<organism evidence="1">
    <name type="scientific">Anguilla anguilla</name>
    <name type="common">European freshwater eel</name>
    <name type="synonym">Muraena anguilla</name>
    <dbReference type="NCBI Taxonomy" id="7936"/>
    <lineage>
        <taxon>Eukaryota</taxon>
        <taxon>Metazoa</taxon>
        <taxon>Chordata</taxon>
        <taxon>Craniata</taxon>
        <taxon>Vertebrata</taxon>
        <taxon>Euteleostomi</taxon>
        <taxon>Actinopterygii</taxon>
        <taxon>Neopterygii</taxon>
        <taxon>Teleostei</taxon>
        <taxon>Anguilliformes</taxon>
        <taxon>Anguillidae</taxon>
        <taxon>Anguilla</taxon>
    </lineage>
</organism>
<protein>
    <submittedName>
        <fullName evidence="1">Uncharacterized protein</fullName>
    </submittedName>
</protein>
<accession>A0A0E9QJ26</accession>
<reference evidence="1" key="2">
    <citation type="journal article" date="2015" name="Fish Shellfish Immunol.">
        <title>Early steps in the European eel (Anguilla anguilla)-Vibrio vulnificus interaction in the gills: Role of the RtxA13 toxin.</title>
        <authorList>
            <person name="Callol A."/>
            <person name="Pajuelo D."/>
            <person name="Ebbesson L."/>
            <person name="Teles M."/>
            <person name="MacKenzie S."/>
            <person name="Amaro C."/>
        </authorList>
    </citation>
    <scope>NUCLEOTIDE SEQUENCE</scope>
</reference>